<feature type="compositionally biased region" description="Polar residues" evidence="1">
    <location>
        <begin position="49"/>
        <end position="59"/>
    </location>
</feature>
<keyword evidence="3" id="KW-1185">Reference proteome</keyword>
<name>A0ABN8YQS0_RANTA</name>
<proteinExistence type="predicted"/>
<feature type="region of interest" description="Disordered" evidence="1">
    <location>
        <begin position="1"/>
        <end position="98"/>
    </location>
</feature>
<sequence length="98" mass="10294">MTGSAVEPPPAEAGAPRSMPGLGRPRMPRNSSACGPQLLRLCSRAQEPQLVSPQATVPQAQAPEPVLRGPASQLESPPFSATGEQSAEEQRPRTAQQK</sequence>
<dbReference type="EMBL" id="OX459957">
    <property type="protein sequence ID" value="CAI9163920.1"/>
    <property type="molecule type" value="Genomic_DNA"/>
</dbReference>
<gene>
    <name evidence="2" type="ORF">MRATA1EN1_LOCUS12882</name>
</gene>
<evidence type="ECO:0000256" key="1">
    <source>
        <dbReference type="SAM" id="MobiDB-lite"/>
    </source>
</evidence>
<evidence type="ECO:0000313" key="3">
    <source>
        <dbReference type="Proteomes" id="UP001176941"/>
    </source>
</evidence>
<accession>A0ABN8YQS0</accession>
<protein>
    <submittedName>
        <fullName evidence="2">Uncharacterized protein</fullName>
    </submittedName>
</protein>
<dbReference type="Proteomes" id="UP001176941">
    <property type="component" value="Chromosome 21"/>
</dbReference>
<evidence type="ECO:0000313" key="2">
    <source>
        <dbReference type="EMBL" id="CAI9163920.1"/>
    </source>
</evidence>
<reference evidence="2" key="1">
    <citation type="submission" date="2023-04" db="EMBL/GenBank/DDBJ databases">
        <authorList>
            <consortium name="ELIXIR-Norway"/>
        </authorList>
    </citation>
    <scope>NUCLEOTIDE SEQUENCE [LARGE SCALE GENOMIC DNA]</scope>
</reference>
<organism evidence="2 3">
    <name type="scientific">Rangifer tarandus platyrhynchus</name>
    <name type="common">Svalbard reindeer</name>
    <dbReference type="NCBI Taxonomy" id="3082113"/>
    <lineage>
        <taxon>Eukaryota</taxon>
        <taxon>Metazoa</taxon>
        <taxon>Chordata</taxon>
        <taxon>Craniata</taxon>
        <taxon>Vertebrata</taxon>
        <taxon>Euteleostomi</taxon>
        <taxon>Mammalia</taxon>
        <taxon>Eutheria</taxon>
        <taxon>Laurasiatheria</taxon>
        <taxon>Artiodactyla</taxon>
        <taxon>Ruminantia</taxon>
        <taxon>Pecora</taxon>
        <taxon>Cervidae</taxon>
        <taxon>Odocoileinae</taxon>
        <taxon>Rangifer</taxon>
    </lineage>
</organism>